<evidence type="ECO:0000256" key="1">
    <source>
        <dbReference type="ARBA" id="ARBA00004651"/>
    </source>
</evidence>
<feature type="transmembrane region" description="Helical" evidence="7">
    <location>
        <begin position="12"/>
        <end position="29"/>
    </location>
</feature>
<dbReference type="SUPFAM" id="SSF161098">
    <property type="entry name" value="MetI-like"/>
    <property type="match status" value="1"/>
</dbReference>
<sequence length="277" mass="30370">MSRRGAANLKHVLLIVATIAMLYPVLWMLKSSITPENEIMSSFSIIPGSVTLDNYVQGWASGVGGGIPVYIVNSLLVVVGCVIGNLVSCSLAAYAFARLDFRFKNLTFALMLAGIMLPYHVVAIPQYVEFASLGLVGTYWPLILPKLLATDSFFVFLMVQFLRGIPRQLDEAAAIDGAGVFRTFFWIILPLMRPALITTTIFTFIWNWNDFFSPLIYLTDPGMYTLPLGLNSLVSTESGSGLGPLLAMSVVSLIPIALFFFFTQKYIVQGIATTGIK</sequence>
<reference evidence="9 10" key="1">
    <citation type="submission" date="2024-09" db="EMBL/GenBank/DDBJ databases">
        <authorList>
            <person name="Sun Q."/>
            <person name="Mori K."/>
        </authorList>
    </citation>
    <scope>NUCLEOTIDE SEQUENCE [LARGE SCALE GENOMIC DNA]</scope>
    <source>
        <strain evidence="9 10">TISTR 1856</strain>
    </source>
</reference>
<comment type="subcellular location">
    <subcellularLocation>
        <location evidence="1 7">Cell membrane</location>
        <topology evidence="1 7">Multi-pass membrane protein</topology>
    </subcellularLocation>
</comment>
<dbReference type="Gene3D" id="1.10.3720.10">
    <property type="entry name" value="MetI-like"/>
    <property type="match status" value="1"/>
</dbReference>
<organism evidence="9 10">
    <name type="scientific">Kineococcus gynurae</name>
    <dbReference type="NCBI Taxonomy" id="452979"/>
    <lineage>
        <taxon>Bacteria</taxon>
        <taxon>Bacillati</taxon>
        <taxon>Actinomycetota</taxon>
        <taxon>Actinomycetes</taxon>
        <taxon>Kineosporiales</taxon>
        <taxon>Kineosporiaceae</taxon>
        <taxon>Kineococcus</taxon>
    </lineage>
</organism>
<dbReference type="Proteomes" id="UP001589748">
    <property type="component" value="Unassembled WGS sequence"/>
</dbReference>
<name>A0ABV5LV32_9ACTN</name>
<feature type="transmembrane region" description="Helical" evidence="7">
    <location>
        <begin position="70"/>
        <end position="96"/>
    </location>
</feature>
<dbReference type="CDD" id="cd06261">
    <property type="entry name" value="TM_PBP2"/>
    <property type="match status" value="1"/>
</dbReference>
<protein>
    <submittedName>
        <fullName evidence="9">Carbohydrate ABC transporter permease</fullName>
    </submittedName>
</protein>
<feature type="transmembrane region" description="Helical" evidence="7">
    <location>
        <begin position="183"/>
        <end position="206"/>
    </location>
</feature>
<evidence type="ECO:0000313" key="9">
    <source>
        <dbReference type="EMBL" id="MFB9377958.1"/>
    </source>
</evidence>
<dbReference type="RefSeq" id="WP_380137621.1">
    <property type="nucleotide sequence ID" value="NZ_JBHLUI010000008.1"/>
</dbReference>
<dbReference type="EMBL" id="JBHMDM010000007">
    <property type="protein sequence ID" value="MFB9377958.1"/>
    <property type="molecule type" value="Genomic_DNA"/>
</dbReference>
<feature type="transmembrane region" description="Helical" evidence="7">
    <location>
        <begin position="242"/>
        <end position="262"/>
    </location>
</feature>
<evidence type="ECO:0000256" key="2">
    <source>
        <dbReference type="ARBA" id="ARBA00022448"/>
    </source>
</evidence>
<evidence type="ECO:0000256" key="3">
    <source>
        <dbReference type="ARBA" id="ARBA00022475"/>
    </source>
</evidence>
<feature type="transmembrane region" description="Helical" evidence="7">
    <location>
        <begin position="108"/>
        <end position="127"/>
    </location>
</feature>
<dbReference type="PANTHER" id="PTHR43744">
    <property type="entry name" value="ABC TRANSPORTER PERMEASE PROTEIN MG189-RELATED-RELATED"/>
    <property type="match status" value="1"/>
</dbReference>
<feature type="domain" description="ABC transmembrane type-1" evidence="8">
    <location>
        <begin position="71"/>
        <end position="263"/>
    </location>
</feature>
<gene>
    <name evidence="9" type="ORF">ACFFVI_13380</name>
</gene>
<keyword evidence="2 7" id="KW-0813">Transport</keyword>
<proteinExistence type="inferred from homology"/>
<evidence type="ECO:0000256" key="5">
    <source>
        <dbReference type="ARBA" id="ARBA00022989"/>
    </source>
</evidence>
<accession>A0ABV5LV32</accession>
<keyword evidence="3" id="KW-1003">Cell membrane</keyword>
<keyword evidence="10" id="KW-1185">Reference proteome</keyword>
<evidence type="ECO:0000256" key="6">
    <source>
        <dbReference type="ARBA" id="ARBA00023136"/>
    </source>
</evidence>
<comment type="similarity">
    <text evidence="7">Belongs to the binding-protein-dependent transport system permease family.</text>
</comment>
<keyword evidence="4 7" id="KW-0812">Transmembrane</keyword>
<comment type="caution">
    <text evidence="9">The sequence shown here is derived from an EMBL/GenBank/DDBJ whole genome shotgun (WGS) entry which is preliminary data.</text>
</comment>
<feature type="transmembrane region" description="Helical" evidence="7">
    <location>
        <begin position="139"/>
        <end position="162"/>
    </location>
</feature>
<keyword evidence="6 7" id="KW-0472">Membrane</keyword>
<dbReference type="InterPro" id="IPR035906">
    <property type="entry name" value="MetI-like_sf"/>
</dbReference>
<dbReference type="PROSITE" id="PS50928">
    <property type="entry name" value="ABC_TM1"/>
    <property type="match status" value="1"/>
</dbReference>
<evidence type="ECO:0000313" key="10">
    <source>
        <dbReference type="Proteomes" id="UP001589748"/>
    </source>
</evidence>
<dbReference type="InterPro" id="IPR000515">
    <property type="entry name" value="MetI-like"/>
</dbReference>
<keyword evidence="5 7" id="KW-1133">Transmembrane helix</keyword>
<dbReference type="Pfam" id="PF00528">
    <property type="entry name" value="BPD_transp_1"/>
    <property type="match status" value="1"/>
</dbReference>
<dbReference type="PANTHER" id="PTHR43744:SF6">
    <property type="entry name" value="ABC TRANSPORTER PERMEASE PROTEIN YESQ-RELATED"/>
    <property type="match status" value="1"/>
</dbReference>
<evidence type="ECO:0000259" key="8">
    <source>
        <dbReference type="PROSITE" id="PS50928"/>
    </source>
</evidence>
<evidence type="ECO:0000256" key="7">
    <source>
        <dbReference type="RuleBase" id="RU363032"/>
    </source>
</evidence>
<evidence type="ECO:0000256" key="4">
    <source>
        <dbReference type="ARBA" id="ARBA00022692"/>
    </source>
</evidence>